<feature type="compositionally biased region" description="Polar residues" evidence="1">
    <location>
        <begin position="109"/>
        <end position="137"/>
    </location>
</feature>
<feature type="region of interest" description="Disordered" evidence="1">
    <location>
        <begin position="109"/>
        <end position="138"/>
    </location>
</feature>
<protein>
    <submittedName>
        <fullName evidence="2">KASH domain-containing protein</fullName>
    </submittedName>
</protein>
<feature type="region of interest" description="Disordered" evidence="1">
    <location>
        <begin position="1"/>
        <end position="42"/>
    </location>
</feature>
<evidence type="ECO:0000256" key="1">
    <source>
        <dbReference type="SAM" id="MobiDB-lite"/>
    </source>
</evidence>
<feature type="region of interest" description="Disordered" evidence="1">
    <location>
        <begin position="232"/>
        <end position="253"/>
    </location>
</feature>
<sequence length="505" mass="56367">MSDASCTKSSISSVDPYESTSDSPTNSLYRQPPLNEYGSLTANQNSQMRRLFSECGTGINRISQEINNLKIELKKNCNEANHVLTEKSAIQISPMLASSIEWTESLSNNSNKEATASEQSYETSDTESATEYSSLSDQAGLADEYTKAAAPMSRKQQVMRNRENIAAQTLHVQAEIDKWRHLSREFEATPHRRGHLEGIDWKAAKHGHLSDQSNNNNAAGLMDQVETHFAAATDVTGPSDTRGGKTANGEEKGQARCETIREALTCLWKALLEANCAIYTKEGANEAGFLPESGEFLRLLDLWRVEDPAQIRIINILHYNLENVVSGCVEQRKALTHALHELSKKNDQICALKRRLMTTKSDLRRLWTSYILLEQENAKLRGTVSSTKTYPEDLLTPELDLKPESGDVQVVIEPREDYLIKRLNEYEEIIIRIALALSDVALSAFERTSSLHDAAVVERTASKELAIAALKWPKACKIRFKEETFGKVFVEEFQALVSALVNLSA</sequence>
<accession>A0A5K3F5W8</accession>
<dbReference type="WBParaSite" id="MCU_005780-RC">
    <property type="protein sequence ID" value="MCU_005780-RC"/>
    <property type="gene ID" value="MCU_005780"/>
</dbReference>
<reference evidence="2" key="1">
    <citation type="submission" date="2019-11" db="UniProtKB">
        <authorList>
            <consortium name="WormBaseParasite"/>
        </authorList>
    </citation>
    <scope>IDENTIFICATION</scope>
</reference>
<name>A0A5K3F5W8_MESCO</name>
<feature type="compositionally biased region" description="Polar residues" evidence="1">
    <location>
        <begin position="1"/>
        <end position="29"/>
    </location>
</feature>
<dbReference type="AlphaFoldDB" id="A0A5K3F5W8"/>
<proteinExistence type="predicted"/>
<organism evidence="2">
    <name type="scientific">Mesocestoides corti</name>
    <name type="common">Flatworm</name>
    <dbReference type="NCBI Taxonomy" id="53468"/>
    <lineage>
        <taxon>Eukaryota</taxon>
        <taxon>Metazoa</taxon>
        <taxon>Spiralia</taxon>
        <taxon>Lophotrochozoa</taxon>
        <taxon>Platyhelminthes</taxon>
        <taxon>Cestoda</taxon>
        <taxon>Eucestoda</taxon>
        <taxon>Cyclophyllidea</taxon>
        <taxon>Mesocestoididae</taxon>
        <taxon>Mesocestoides</taxon>
    </lineage>
</organism>
<evidence type="ECO:0000313" key="2">
    <source>
        <dbReference type="WBParaSite" id="MCU_005780-RC"/>
    </source>
</evidence>